<protein>
    <submittedName>
        <fullName evidence="2">Uncharacterized protein</fullName>
    </submittedName>
</protein>
<keyword evidence="1" id="KW-0472">Membrane</keyword>
<evidence type="ECO:0000313" key="3">
    <source>
        <dbReference type="Proteomes" id="UP000298337"/>
    </source>
</evidence>
<feature type="transmembrane region" description="Helical" evidence="1">
    <location>
        <begin position="41"/>
        <end position="59"/>
    </location>
</feature>
<accession>A0A4Z0NY93</accession>
<evidence type="ECO:0000256" key="1">
    <source>
        <dbReference type="SAM" id="Phobius"/>
    </source>
</evidence>
<gene>
    <name evidence="2" type="ORF">EU556_25735</name>
</gene>
<dbReference type="EMBL" id="SRLA01000009">
    <property type="protein sequence ID" value="TGE03321.1"/>
    <property type="molecule type" value="Genomic_DNA"/>
</dbReference>
<keyword evidence="1" id="KW-0812">Transmembrane</keyword>
<sequence>MNAKRSPGKAIFCGGITHLNSSLEKMKKFHFEGLALLMREARFYAMLLAFFIVVAILAYRPDLLVTILVVGRTFLPKP</sequence>
<reference evidence="2 3" key="1">
    <citation type="submission" date="2019-04" db="EMBL/GenBank/DDBJ databases">
        <authorList>
            <person name="Feng G."/>
            <person name="Zhang J."/>
            <person name="Zhu H."/>
        </authorList>
    </citation>
    <scope>NUCLEOTIDE SEQUENCE [LARGE SCALE GENOMIC DNA]</scope>
    <source>
        <strain evidence="2 3">92R-1</strain>
    </source>
</reference>
<organism evidence="2 3">
    <name type="scientific">Hymenobacter fodinae</name>
    <dbReference type="NCBI Taxonomy" id="2510796"/>
    <lineage>
        <taxon>Bacteria</taxon>
        <taxon>Pseudomonadati</taxon>
        <taxon>Bacteroidota</taxon>
        <taxon>Cytophagia</taxon>
        <taxon>Cytophagales</taxon>
        <taxon>Hymenobacteraceae</taxon>
        <taxon>Hymenobacter</taxon>
    </lineage>
</organism>
<proteinExistence type="predicted"/>
<evidence type="ECO:0000313" key="2">
    <source>
        <dbReference type="EMBL" id="TGE03321.1"/>
    </source>
</evidence>
<dbReference type="AlphaFoldDB" id="A0A4Z0NY93"/>
<dbReference type="Proteomes" id="UP000298337">
    <property type="component" value="Unassembled WGS sequence"/>
</dbReference>
<comment type="caution">
    <text evidence="2">The sequence shown here is derived from an EMBL/GenBank/DDBJ whole genome shotgun (WGS) entry which is preliminary data.</text>
</comment>
<name>A0A4Z0NY93_9BACT</name>
<keyword evidence="3" id="KW-1185">Reference proteome</keyword>
<keyword evidence="1" id="KW-1133">Transmembrane helix</keyword>